<reference evidence="2 3" key="2">
    <citation type="journal article" date="2012" name="PLoS ONE">
        <title>An ancient pathway combining carbon dioxide fixation with the generation and utilization of a sodium ion gradient for ATP synthesis.</title>
        <authorList>
            <person name="Poehlein A."/>
            <person name="Schmidt S."/>
            <person name="Kaster A.K."/>
            <person name="Goenrich M."/>
            <person name="Vollmers J."/>
            <person name="Thurmer A."/>
            <person name="Bertsch J."/>
            <person name="Schuchmann K."/>
            <person name="Voigt B."/>
            <person name="Hecker M."/>
            <person name="Daniel R."/>
            <person name="Thauer R.K."/>
            <person name="Gottschalk G."/>
            <person name="Muller V."/>
        </authorList>
    </citation>
    <scope>NUCLEOTIDE SEQUENCE [LARGE SCALE GENOMIC DNA]</scope>
    <source>
        <strain evidence="3">ATCC 29683 / DSM 1030 / JCM 2381 / KCTC 1655 / WB1</strain>
    </source>
</reference>
<dbReference type="Proteomes" id="UP000007177">
    <property type="component" value="Chromosome"/>
</dbReference>
<organism evidence="2 3">
    <name type="scientific">Acetobacterium woodii (strain ATCC 29683 / DSM 1030 / JCM 2381 / KCTC 1655 / WB1)</name>
    <dbReference type="NCBI Taxonomy" id="931626"/>
    <lineage>
        <taxon>Bacteria</taxon>
        <taxon>Bacillati</taxon>
        <taxon>Bacillota</taxon>
        <taxon>Clostridia</taxon>
        <taxon>Eubacteriales</taxon>
        <taxon>Eubacteriaceae</taxon>
        <taxon>Acetobacterium</taxon>
    </lineage>
</organism>
<dbReference type="Pfam" id="PF12674">
    <property type="entry name" value="Zn_ribbon_2"/>
    <property type="match status" value="1"/>
</dbReference>
<dbReference type="InterPro" id="IPR025868">
    <property type="entry name" value="Zn_ribbon_dom_put"/>
</dbReference>
<accession>H6LHE0</accession>
<evidence type="ECO:0000313" key="3">
    <source>
        <dbReference type="Proteomes" id="UP000007177"/>
    </source>
</evidence>
<sequence length="92" mass="10355">MKYIIGGRLKMKKCIACGMPMKKESDFAMGDTSKDYCVYCAKSDGSMQSFEEKQQSLIEFMIKTQGLDKNIAAQAVAKTMCQLPAWKAYFKS</sequence>
<dbReference type="AlphaFoldDB" id="H6LHE0"/>
<gene>
    <name evidence="2" type="ordered locus">Awo_c29160</name>
</gene>
<dbReference type="eggNOG" id="ENOG50330N1">
    <property type="taxonomic scope" value="Bacteria"/>
</dbReference>
<feature type="domain" description="Putative zinc ribbon" evidence="1">
    <location>
        <begin position="14"/>
        <end position="87"/>
    </location>
</feature>
<keyword evidence="3" id="KW-1185">Reference proteome</keyword>
<evidence type="ECO:0000313" key="2">
    <source>
        <dbReference type="EMBL" id="AFA49650.1"/>
    </source>
</evidence>
<dbReference type="EMBL" id="CP002987">
    <property type="protein sequence ID" value="AFA49650.1"/>
    <property type="molecule type" value="Genomic_DNA"/>
</dbReference>
<reference evidence="3" key="1">
    <citation type="submission" date="2011-07" db="EMBL/GenBank/DDBJ databases">
        <title>Complete genome sequence of Acetobacterium woodii.</title>
        <authorList>
            <person name="Poehlein A."/>
            <person name="Schmidt S."/>
            <person name="Kaster A.-K."/>
            <person name="Goenrich M."/>
            <person name="Vollmers J."/>
            <person name="Thuermer A."/>
            <person name="Gottschalk G."/>
            <person name="Thauer R.K."/>
            <person name="Daniel R."/>
            <person name="Mueller V."/>
        </authorList>
    </citation>
    <scope>NUCLEOTIDE SEQUENCE [LARGE SCALE GENOMIC DNA]</scope>
    <source>
        <strain evidence="3">ATCC 29683 / DSM 1030 / JCM 2381 / KCTC 1655 / WB1</strain>
    </source>
</reference>
<dbReference type="HOGENOM" id="CLU_195219_0_0_9"/>
<evidence type="ECO:0000259" key="1">
    <source>
        <dbReference type="Pfam" id="PF12674"/>
    </source>
</evidence>
<protein>
    <recommendedName>
        <fullName evidence="1">Putative zinc ribbon domain-containing protein</fullName>
    </recommendedName>
</protein>
<name>H6LHE0_ACEWD</name>
<dbReference type="STRING" id="931626.Awo_c29160"/>
<proteinExistence type="predicted"/>
<dbReference type="KEGG" id="awo:Awo_c29160"/>